<gene>
    <name evidence="2" type="ORF">EYF80_007754</name>
</gene>
<evidence type="ECO:0000256" key="1">
    <source>
        <dbReference type="SAM" id="MobiDB-lite"/>
    </source>
</evidence>
<name>A0A4Z2IX67_9TELE</name>
<dbReference type="Proteomes" id="UP000314294">
    <property type="component" value="Unassembled WGS sequence"/>
</dbReference>
<feature type="compositionally biased region" description="Basic and acidic residues" evidence="1">
    <location>
        <begin position="1"/>
        <end position="20"/>
    </location>
</feature>
<keyword evidence="3" id="KW-1185">Reference proteome</keyword>
<dbReference type="EMBL" id="SRLO01000042">
    <property type="protein sequence ID" value="TNN82108.1"/>
    <property type="molecule type" value="Genomic_DNA"/>
</dbReference>
<organism evidence="2 3">
    <name type="scientific">Liparis tanakae</name>
    <name type="common">Tanaka's snailfish</name>
    <dbReference type="NCBI Taxonomy" id="230148"/>
    <lineage>
        <taxon>Eukaryota</taxon>
        <taxon>Metazoa</taxon>
        <taxon>Chordata</taxon>
        <taxon>Craniata</taxon>
        <taxon>Vertebrata</taxon>
        <taxon>Euteleostomi</taxon>
        <taxon>Actinopterygii</taxon>
        <taxon>Neopterygii</taxon>
        <taxon>Teleostei</taxon>
        <taxon>Neoteleostei</taxon>
        <taxon>Acanthomorphata</taxon>
        <taxon>Eupercaria</taxon>
        <taxon>Perciformes</taxon>
        <taxon>Cottioidei</taxon>
        <taxon>Cottales</taxon>
        <taxon>Liparidae</taxon>
        <taxon>Liparis</taxon>
    </lineage>
</organism>
<evidence type="ECO:0000313" key="3">
    <source>
        <dbReference type="Proteomes" id="UP000314294"/>
    </source>
</evidence>
<sequence>MNVCRMGRENEERWDGRGISEFEGQSSDDVGLPSDRLGSLHGLGPQRAPGPGEKGGPGLHSHQPFPSLGQRRGRKLRLDKVMILQHILDGVLRVQQTQPLAPARHKPSGVDVRDAAVVRFVLHVTFKRLEPEPPDGVAGVPAGHRQPLISDMDSKTRHCASAGLWLQ</sequence>
<reference evidence="2 3" key="1">
    <citation type="submission" date="2019-03" db="EMBL/GenBank/DDBJ databases">
        <title>First draft genome of Liparis tanakae, snailfish: a comprehensive survey of snailfish specific genes.</title>
        <authorList>
            <person name="Kim W."/>
            <person name="Song I."/>
            <person name="Jeong J.-H."/>
            <person name="Kim D."/>
            <person name="Kim S."/>
            <person name="Ryu S."/>
            <person name="Song J.Y."/>
            <person name="Lee S.K."/>
        </authorList>
    </citation>
    <scope>NUCLEOTIDE SEQUENCE [LARGE SCALE GENOMIC DNA]</scope>
    <source>
        <tissue evidence="2">Muscle</tissue>
    </source>
</reference>
<feature type="region of interest" description="Disordered" evidence="1">
    <location>
        <begin position="1"/>
        <end position="72"/>
    </location>
</feature>
<protein>
    <submittedName>
        <fullName evidence="2">Uncharacterized protein</fullName>
    </submittedName>
</protein>
<accession>A0A4Z2IX67</accession>
<evidence type="ECO:0000313" key="2">
    <source>
        <dbReference type="EMBL" id="TNN82108.1"/>
    </source>
</evidence>
<dbReference type="AlphaFoldDB" id="A0A4Z2IX67"/>
<proteinExistence type="predicted"/>
<comment type="caution">
    <text evidence="2">The sequence shown here is derived from an EMBL/GenBank/DDBJ whole genome shotgun (WGS) entry which is preliminary data.</text>
</comment>